<dbReference type="PANTHER" id="PTHR20836">
    <property type="entry name" value="DIHYDRODIPICOLINATE REDUCTASE"/>
    <property type="match status" value="1"/>
</dbReference>
<proteinExistence type="inferred from homology"/>
<feature type="binding site" evidence="13">
    <location>
        <position position="155"/>
    </location>
    <ligand>
        <name>(S)-2,3,4,5-tetrahydrodipicolinate</name>
        <dbReference type="ChEBI" id="CHEBI:16845"/>
    </ligand>
</feature>
<evidence type="ECO:0000256" key="10">
    <source>
        <dbReference type="ARBA" id="ARBA00038983"/>
    </source>
</evidence>
<evidence type="ECO:0000256" key="2">
    <source>
        <dbReference type="ARBA" id="ARBA00022490"/>
    </source>
</evidence>
<dbReference type="InterPro" id="IPR022664">
    <property type="entry name" value="DapB_N_CS"/>
</dbReference>
<accession>A0ABD6AKU2</accession>
<evidence type="ECO:0000256" key="5">
    <source>
        <dbReference type="ARBA" id="ARBA00022915"/>
    </source>
</evidence>
<keyword evidence="7 13" id="KW-0520">NAD</keyword>
<dbReference type="GO" id="GO:0050661">
    <property type="term" value="F:NADP binding"/>
    <property type="evidence" value="ECO:0007669"/>
    <property type="project" value="UniProtKB-UniRule"/>
</dbReference>
<dbReference type="Pfam" id="PF05173">
    <property type="entry name" value="DapB_C"/>
    <property type="match status" value="1"/>
</dbReference>
<comment type="pathway">
    <text evidence="9 13">Amino-acid biosynthesis; L-lysine biosynthesis via DAP pathway; (S)-tetrahydrodipicolinate from L-aspartate: step 4/4.</text>
</comment>
<keyword evidence="8 13" id="KW-0457">Lysine biosynthesis</keyword>
<dbReference type="EC" id="1.17.1.8" evidence="10 13"/>
<keyword evidence="17" id="KW-1185">Reference proteome</keyword>
<feature type="binding site" evidence="13">
    <location>
        <begin position="98"/>
        <end position="100"/>
    </location>
    <ligand>
        <name>NAD(+)</name>
        <dbReference type="ChEBI" id="CHEBI:57540"/>
    </ligand>
</feature>
<keyword evidence="2 13" id="KW-0963">Cytoplasm</keyword>
<evidence type="ECO:0000256" key="1">
    <source>
        <dbReference type="ARBA" id="ARBA00006642"/>
    </source>
</evidence>
<keyword evidence="3 13" id="KW-0028">Amino-acid biosynthesis</keyword>
<dbReference type="SUPFAM" id="SSF55347">
    <property type="entry name" value="Glyceraldehyde-3-phosphate dehydrogenase-like, C-terminal domain"/>
    <property type="match status" value="1"/>
</dbReference>
<comment type="caution">
    <text evidence="13">Was originally thought to be a dihydrodipicolinate reductase (DHDPR), catalyzing the conversion of dihydrodipicolinate to tetrahydrodipicolinate. However, it was shown in E.coli that the substrate of the enzymatic reaction is not dihydrodipicolinate (DHDP) but in fact (2S,4S)-4-hydroxy-2,3,4,5-tetrahydrodipicolinic acid (HTPA), the product released by the DapA-catalyzed reaction.</text>
</comment>
<comment type="caution">
    <text evidence="16">The sequence shown here is derived from an EMBL/GenBank/DDBJ whole genome shotgun (WGS) entry which is preliminary data.</text>
</comment>
<evidence type="ECO:0000256" key="4">
    <source>
        <dbReference type="ARBA" id="ARBA00022857"/>
    </source>
</evidence>
<protein>
    <recommendedName>
        <fullName evidence="10 13">4-hydroxy-tetrahydrodipicolinate reductase</fullName>
        <shortName evidence="13">HTPA reductase</shortName>
        <ecNumber evidence="10 13">1.17.1.8</ecNumber>
    </recommendedName>
</protein>
<evidence type="ECO:0000256" key="11">
    <source>
        <dbReference type="ARBA" id="ARBA00049080"/>
    </source>
</evidence>
<dbReference type="GO" id="GO:0005737">
    <property type="term" value="C:cytoplasm"/>
    <property type="evidence" value="ECO:0007669"/>
    <property type="project" value="UniProtKB-SubCell"/>
</dbReference>
<evidence type="ECO:0000256" key="12">
    <source>
        <dbReference type="ARBA" id="ARBA00049396"/>
    </source>
</evidence>
<evidence type="ECO:0000256" key="9">
    <source>
        <dbReference type="ARBA" id="ARBA00037922"/>
    </source>
</evidence>
<comment type="catalytic activity">
    <reaction evidence="12 13">
        <text>(S)-2,3,4,5-tetrahydrodipicolinate + NAD(+) + H2O = (2S,4S)-4-hydroxy-2,3,4,5-tetrahydrodipicolinate + NADH + H(+)</text>
        <dbReference type="Rhea" id="RHEA:35323"/>
        <dbReference type="ChEBI" id="CHEBI:15377"/>
        <dbReference type="ChEBI" id="CHEBI:15378"/>
        <dbReference type="ChEBI" id="CHEBI:16845"/>
        <dbReference type="ChEBI" id="CHEBI:57540"/>
        <dbReference type="ChEBI" id="CHEBI:57945"/>
        <dbReference type="ChEBI" id="CHEBI:67139"/>
        <dbReference type="EC" id="1.17.1.8"/>
    </reaction>
</comment>
<dbReference type="GO" id="GO:0051287">
    <property type="term" value="F:NAD binding"/>
    <property type="evidence" value="ECO:0007669"/>
    <property type="project" value="UniProtKB-UniRule"/>
</dbReference>
<dbReference type="InterPro" id="IPR036291">
    <property type="entry name" value="NAD(P)-bd_dom_sf"/>
</dbReference>
<gene>
    <name evidence="13 16" type="primary">dapB</name>
    <name evidence="16" type="ORF">ACFQMF_09275</name>
</gene>
<feature type="active site" description="Proton donor" evidence="13">
    <location>
        <position position="158"/>
    </location>
</feature>
<feature type="domain" description="Dihydrodipicolinate reductase C-terminal" evidence="15">
    <location>
        <begin position="128"/>
        <end position="260"/>
    </location>
</feature>
<dbReference type="EMBL" id="JBHTBL010000008">
    <property type="protein sequence ID" value="MFC7324769.1"/>
    <property type="molecule type" value="Genomic_DNA"/>
</dbReference>
<comment type="subunit">
    <text evidence="13">Homotetramer.</text>
</comment>
<dbReference type="GO" id="GO:0016726">
    <property type="term" value="F:oxidoreductase activity, acting on CH or CH2 groups, NAD or NADP as acceptor"/>
    <property type="evidence" value="ECO:0007669"/>
    <property type="project" value="UniProtKB-UniRule"/>
</dbReference>
<dbReference type="GO" id="GO:0009089">
    <property type="term" value="P:lysine biosynthetic process via diaminopimelate"/>
    <property type="evidence" value="ECO:0007669"/>
    <property type="project" value="UniProtKB-UniRule"/>
</dbReference>
<feature type="binding site" evidence="13">
    <location>
        <begin position="16"/>
        <end position="21"/>
    </location>
    <ligand>
        <name>NAD(+)</name>
        <dbReference type="ChEBI" id="CHEBI:57540"/>
    </ligand>
</feature>
<evidence type="ECO:0000313" key="16">
    <source>
        <dbReference type="EMBL" id="MFC7324769.1"/>
    </source>
</evidence>
<dbReference type="RefSeq" id="WP_256408812.1">
    <property type="nucleotide sequence ID" value="NZ_JANHDN010000003.1"/>
</dbReference>
<dbReference type="GO" id="GO:0019877">
    <property type="term" value="P:diaminopimelate biosynthetic process"/>
    <property type="evidence" value="ECO:0007669"/>
    <property type="project" value="UniProtKB-UniRule"/>
</dbReference>
<evidence type="ECO:0000256" key="7">
    <source>
        <dbReference type="ARBA" id="ARBA00023027"/>
    </source>
</evidence>
<keyword evidence="4 13" id="KW-0521">NADP</keyword>
<comment type="catalytic activity">
    <reaction evidence="11 13">
        <text>(S)-2,3,4,5-tetrahydrodipicolinate + NADP(+) + H2O = (2S,4S)-4-hydroxy-2,3,4,5-tetrahydrodipicolinate + NADPH + H(+)</text>
        <dbReference type="Rhea" id="RHEA:35331"/>
        <dbReference type="ChEBI" id="CHEBI:15377"/>
        <dbReference type="ChEBI" id="CHEBI:15378"/>
        <dbReference type="ChEBI" id="CHEBI:16845"/>
        <dbReference type="ChEBI" id="CHEBI:57783"/>
        <dbReference type="ChEBI" id="CHEBI:58349"/>
        <dbReference type="ChEBI" id="CHEBI:67139"/>
        <dbReference type="EC" id="1.17.1.8"/>
    </reaction>
</comment>
<dbReference type="SUPFAM" id="SSF51735">
    <property type="entry name" value="NAD(P)-binding Rossmann-fold domains"/>
    <property type="match status" value="1"/>
</dbReference>
<dbReference type="InterPro" id="IPR022663">
    <property type="entry name" value="DapB_C"/>
</dbReference>
<feature type="binding site" evidence="13">
    <location>
        <position position="43"/>
    </location>
    <ligand>
        <name>NADP(+)</name>
        <dbReference type="ChEBI" id="CHEBI:58349"/>
    </ligand>
</feature>
<dbReference type="Pfam" id="PF01113">
    <property type="entry name" value="DapB_N"/>
    <property type="match status" value="1"/>
</dbReference>
<feature type="binding site" evidence="13">
    <location>
        <begin position="164"/>
        <end position="165"/>
    </location>
    <ligand>
        <name>(S)-2,3,4,5-tetrahydrodipicolinate</name>
        <dbReference type="ChEBI" id="CHEBI:16845"/>
    </ligand>
</feature>
<dbReference type="AlphaFoldDB" id="A0ABD6AKU2"/>
<dbReference type="Gene3D" id="3.30.360.10">
    <property type="entry name" value="Dihydrodipicolinate Reductase, domain 2"/>
    <property type="match status" value="1"/>
</dbReference>
<organism evidence="16 17">
    <name type="scientific">Halorubrum rutilum</name>
    <dbReference type="NCBI Taxonomy" id="1364933"/>
    <lineage>
        <taxon>Archaea</taxon>
        <taxon>Methanobacteriati</taxon>
        <taxon>Methanobacteriota</taxon>
        <taxon>Stenosarchaea group</taxon>
        <taxon>Halobacteria</taxon>
        <taxon>Halobacteriales</taxon>
        <taxon>Haloferacaceae</taxon>
        <taxon>Halorubrum</taxon>
    </lineage>
</organism>
<evidence type="ECO:0000259" key="15">
    <source>
        <dbReference type="Pfam" id="PF05173"/>
    </source>
</evidence>
<sequence length="265" mass="27059">MSGGGAGADRRLAVTGAGGRMGREVIEAAVDREGVAVAVAVNRTATDPVAGVEVDDADRLGGLLAAESPDVLVDFTGPASAVAYAEACADAGVPMVTGTTGFAGGQLDSLRAASDAVPVLKASNFARGVAALRRAVREAAAVLPGYDVELTETHHNGKRDAPSGTAKSILDDVESVRGDLDRRVHGREGDAPREAGEIGVHARRAGDVTGEHEVLVAGNRETLELTHRAGDRGVFAEGALDAAAWLTGRDPGWYGFDDVLDAGSE</sequence>
<comment type="similarity">
    <text evidence="1 13">Belongs to the DapB family.</text>
</comment>
<comment type="function">
    <text evidence="13">Catalyzes the conversion of 4-hydroxy-tetrahydrodipicolinate (HTPA) to tetrahydrodipicolinate.</text>
</comment>
<dbReference type="GO" id="GO:0008839">
    <property type="term" value="F:4-hydroxy-tetrahydrodipicolinate reductase"/>
    <property type="evidence" value="ECO:0007669"/>
    <property type="project" value="UniProtKB-UniRule"/>
</dbReference>
<reference evidence="16 17" key="1">
    <citation type="journal article" date="2019" name="Int. J. Syst. Evol. Microbiol.">
        <title>The Global Catalogue of Microorganisms (GCM) 10K type strain sequencing project: providing services to taxonomists for standard genome sequencing and annotation.</title>
        <authorList>
            <consortium name="The Broad Institute Genomics Platform"/>
            <consortium name="The Broad Institute Genome Sequencing Center for Infectious Disease"/>
            <person name="Wu L."/>
            <person name="Ma J."/>
        </authorList>
    </citation>
    <scope>NUCLEOTIDE SEQUENCE [LARGE SCALE GENOMIC DNA]</scope>
    <source>
        <strain evidence="16 17">CGMCC 1.12554</strain>
    </source>
</reference>
<dbReference type="InterPro" id="IPR000846">
    <property type="entry name" value="DapB_N"/>
</dbReference>
<keyword evidence="6 13" id="KW-0560">Oxidoreductase</keyword>
<evidence type="ECO:0000256" key="13">
    <source>
        <dbReference type="HAMAP-Rule" id="MF_00102"/>
    </source>
</evidence>
<feature type="binding site" evidence="13">
    <location>
        <begin position="122"/>
        <end position="125"/>
    </location>
    <ligand>
        <name>NAD(+)</name>
        <dbReference type="ChEBI" id="CHEBI:57540"/>
    </ligand>
</feature>
<feature type="active site" description="Proton donor/acceptor" evidence="13">
    <location>
        <position position="154"/>
    </location>
</feature>
<evidence type="ECO:0000313" key="17">
    <source>
        <dbReference type="Proteomes" id="UP001596545"/>
    </source>
</evidence>
<evidence type="ECO:0000256" key="6">
    <source>
        <dbReference type="ARBA" id="ARBA00023002"/>
    </source>
</evidence>
<dbReference type="Proteomes" id="UP001596545">
    <property type="component" value="Unassembled WGS sequence"/>
</dbReference>
<dbReference type="HAMAP" id="MF_00102">
    <property type="entry name" value="DapB"/>
    <property type="match status" value="1"/>
</dbReference>
<dbReference type="PROSITE" id="PS01298">
    <property type="entry name" value="DAPB"/>
    <property type="match status" value="1"/>
</dbReference>
<dbReference type="NCBIfam" id="TIGR00036">
    <property type="entry name" value="dapB"/>
    <property type="match status" value="1"/>
</dbReference>
<evidence type="ECO:0000256" key="8">
    <source>
        <dbReference type="ARBA" id="ARBA00023154"/>
    </source>
</evidence>
<feature type="domain" description="Dihydrodipicolinate reductase N-terminal" evidence="14">
    <location>
        <begin position="11"/>
        <end position="125"/>
    </location>
</feature>
<dbReference type="PIRSF" id="PIRSF000161">
    <property type="entry name" value="DHPR"/>
    <property type="match status" value="1"/>
</dbReference>
<comment type="caution">
    <text evidence="13">Lacks conserved residue(s) required for the propagation of feature annotation.</text>
</comment>
<comment type="subcellular location">
    <subcellularLocation>
        <location evidence="13">Cytoplasm</location>
    </subcellularLocation>
</comment>
<dbReference type="CDD" id="cd02274">
    <property type="entry name" value="DHDPR_N"/>
    <property type="match status" value="1"/>
</dbReference>
<dbReference type="InterPro" id="IPR023940">
    <property type="entry name" value="DHDPR_bac"/>
</dbReference>
<keyword evidence="5 13" id="KW-0220">Diaminopimelate biosynthesis</keyword>
<dbReference type="Gene3D" id="3.40.50.720">
    <property type="entry name" value="NAD(P)-binding Rossmann-like Domain"/>
    <property type="match status" value="1"/>
</dbReference>
<evidence type="ECO:0000259" key="14">
    <source>
        <dbReference type="Pfam" id="PF01113"/>
    </source>
</evidence>
<evidence type="ECO:0000256" key="3">
    <source>
        <dbReference type="ARBA" id="ARBA00022605"/>
    </source>
</evidence>
<dbReference type="PANTHER" id="PTHR20836:SF0">
    <property type="entry name" value="4-HYDROXY-TETRAHYDRODIPICOLINATE REDUCTASE 1, CHLOROPLASTIC-RELATED"/>
    <property type="match status" value="1"/>
</dbReference>
<name>A0ABD6AKU2_9EURY</name>